<keyword evidence="1" id="KW-0472">Membrane</keyword>
<gene>
    <name evidence="2" type="ORF">HMN09_01112600</name>
</gene>
<dbReference type="CDD" id="cd11296">
    <property type="entry name" value="O-FucT_like"/>
    <property type="match status" value="1"/>
</dbReference>
<proteinExistence type="predicted"/>
<dbReference type="Gene3D" id="3.40.50.11350">
    <property type="match status" value="1"/>
</dbReference>
<comment type="caution">
    <text evidence="2">The sequence shown here is derived from an EMBL/GenBank/DDBJ whole genome shotgun (WGS) entry which is preliminary data.</text>
</comment>
<keyword evidence="1" id="KW-0812">Transmembrane</keyword>
<dbReference type="OrthoDB" id="423313at2759"/>
<name>A0A8H6SCI3_MYCCL</name>
<keyword evidence="3" id="KW-1185">Reference proteome</keyword>
<dbReference type="AlphaFoldDB" id="A0A8H6SCI3"/>
<accession>A0A8H6SCI3</accession>
<reference evidence="2" key="1">
    <citation type="submission" date="2020-05" db="EMBL/GenBank/DDBJ databases">
        <title>Mycena genomes resolve the evolution of fungal bioluminescence.</title>
        <authorList>
            <person name="Tsai I.J."/>
        </authorList>
    </citation>
    <scope>NUCLEOTIDE SEQUENCE</scope>
    <source>
        <strain evidence="2">110903Hualien_Pintung</strain>
    </source>
</reference>
<feature type="transmembrane region" description="Helical" evidence="1">
    <location>
        <begin position="15"/>
        <end position="35"/>
    </location>
</feature>
<sequence>MRGNHTFLVRVSSPIRAVASAVLVLYLIYLSGYIFSEPELAPQRIYLDLEERVGEQLRFLRERQGQLERLKQGEAEDGVVVAGAQEPLRFLTMKADTVTETETRTKTQTHVEVQTVTRTVDAPRVTVTSEVVLKPKPKQLLRGLPTEAFKDNLLPDVRYITSWGGSGFTNDVIAIMNLIYLGMLTERVPVIPHIAPTHVATDIGGSAVGPGLEFGDAFDLPRYFEATKQPLLEWSQIKDKTSQTIDPLGCWNLWEPVSTSNKGPHWSATPHRLKLDISYNNAPTWIKRTPDAPEDLHTQFSALISLAFPTMRGRHISPAKSPLLEKHLPPDEHMLCFDNLYWACDLVGHEIEEDWSGAWRFVGQYLHWAPKVEGLADEYIRYAFGLSRRVVVPPFIALHVRRGDFKSLCDGAEPEECFAPITAYHKHVSDMKARLLETKGVTIKHVLLMSDEDDEEWWRKALTAYGPEGWTRASHVELETAAIHGRWYPILVDAAMQSHPSVAGLVGTVSSTVSIIAGKRIASWNDGAPMSLVSWGRWGKEKSA</sequence>
<protein>
    <submittedName>
        <fullName evidence="2">Uncharacterized protein</fullName>
    </submittedName>
</protein>
<organism evidence="2 3">
    <name type="scientific">Mycena chlorophos</name>
    <name type="common">Agaric fungus</name>
    <name type="synonym">Agaricus chlorophos</name>
    <dbReference type="NCBI Taxonomy" id="658473"/>
    <lineage>
        <taxon>Eukaryota</taxon>
        <taxon>Fungi</taxon>
        <taxon>Dikarya</taxon>
        <taxon>Basidiomycota</taxon>
        <taxon>Agaricomycotina</taxon>
        <taxon>Agaricomycetes</taxon>
        <taxon>Agaricomycetidae</taxon>
        <taxon>Agaricales</taxon>
        <taxon>Marasmiineae</taxon>
        <taxon>Mycenaceae</taxon>
        <taxon>Mycena</taxon>
    </lineage>
</organism>
<evidence type="ECO:0000256" key="1">
    <source>
        <dbReference type="SAM" id="Phobius"/>
    </source>
</evidence>
<dbReference type="Proteomes" id="UP000613580">
    <property type="component" value="Unassembled WGS sequence"/>
</dbReference>
<evidence type="ECO:0000313" key="2">
    <source>
        <dbReference type="EMBL" id="KAF7296422.1"/>
    </source>
</evidence>
<evidence type="ECO:0000313" key="3">
    <source>
        <dbReference type="Proteomes" id="UP000613580"/>
    </source>
</evidence>
<keyword evidence="1" id="KW-1133">Transmembrane helix</keyword>
<dbReference type="EMBL" id="JACAZE010000017">
    <property type="protein sequence ID" value="KAF7296422.1"/>
    <property type="molecule type" value="Genomic_DNA"/>
</dbReference>